<dbReference type="InterPro" id="IPR036390">
    <property type="entry name" value="WH_DNA-bd_sf"/>
</dbReference>
<dbReference type="Pfam" id="PF00126">
    <property type="entry name" value="HTH_1"/>
    <property type="match status" value="1"/>
</dbReference>
<keyword evidence="3" id="KW-0238">DNA-binding</keyword>
<dbReference type="KEGG" id="ido:I598_3237"/>
<sequence>MDVRHLELLRELADRGSVAAVAAATHRTPSAVSQQLRTAQRELGTELVRPHGRGIRLTDAGRLLAAEGVKVQVALADVQARWDEFRGAPAGTVAVAALPSAATFLVPGVEAALAGTGVDLRLSDVDRAEAEFGALTADHDVVVAHSLTSVRPAGTDGLAVVHLADEPLDVAMSPGHPLAKHRSVSADQVAGSPWIGVPRGYPFDTVLIGIEQATGAQLDVRQRIVDNRLVEALVAAGDRLAILPRFTTPVGDRLVLRPLTGVPAVRHVSAVLRPDVARRAAVRLVLDALRAAAADVEERHRAG</sequence>
<dbReference type="OrthoDB" id="4131546at2"/>
<dbReference type="GO" id="GO:0032993">
    <property type="term" value="C:protein-DNA complex"/>
    <property type="evidence" value="ECO:0007669"/>
    <property type="project" value="TreeGrafter"/>
</dbReference>
<evidence type="ECO:0000256" key="2">
    <source>
        <dbReference type="ARBA" id="ARBA00023015"/>
    </source>
</evidence>
<accession>A0A168FYQ9</accession>
<dbReference type="SUPFAM" id="SSF53850">
    <property type="entry name" value="Periplasmic binding protein-like II"/>
    <property type="match status" value="1"/>
</dbReference>
<dbReference type="PROSITE" id="PS50931">
    <property type="entry name" value="HTH_LYSR"/>
    <property type="match status" value="1"/>
</dbReference>
<dbReference type="InterPro" id="IPR000847">
    <property type="entry name" value="LysR_HTH_N"/>
</dbReference>
<dbReference type="PATRIC" id="fig|1300344.3.peg.3256"/>
<evidence type="ECO:0000259" key="5">
    <source>
        <dbReference type="PROSITE" id="PS50931"/>
    </source>
</evidence>
<protein>
    <submittedName>
        <fullName evidence="6">Hydrogen peroxide-inducible genes activator</fullName>
    </submittedName>
</protein>
<evidence type="ECO:0000256" key="4">
    <source>
        <dbReference type="ARBA" id="ARBA00023163"/>
    </source>
</evidence>
<feature type="domain" description="HTH lysR-type" evidence="5">
    <location>
        <begin position="1"/>
        <end position="58"/>
    </location>
</feature>
<dbReference type="Gene3D" id="1.10.10.10">
    <property type="entry name" value="Winged helix-like DNA-binding domain superfamily/Winged helix DNA-binding domain"/>
    <property type="match status" value="1"/>
</dbReference>
<dbReference type="STRING" id="1300344.I598_3237"/>
<dbReference type="InterPro" id="IPR005119">
    <property type="entry name" value="LysR_subst-bd"/>
</dbReference>
<dbReference type="GO" id="GO:0003677">
    <property type="term" value="F:DNA binding"/>
    <property type="evidence" value="ECO:0007669"/>
    <property type="project" value="UniProtKB-KW"/>
</dbReference>
<gene>
    <name evidence="6" type="primary">oxyR_2</name>
    <name evidence="6" type="ORF">I598_3237</name>
</gene>
<dbReference type="Gene3D" id="3.40.190.10">
    <property type="entry name" value="Periplasmic binding protein-like II"/>
    <property type="match status" value="2"/>
</dbReference>
<evidence type="ECO:0000256" key="1">
    <source>
        <dbReference type="ARBA" id="ARBA00009437"/>
    </source>
</evidence>
<organism evidence="6 7">
    <name type="scientific">Isoptericola dokdonensis DS-3</name>
    <dbReference type="NCBI Taxonomy" id="1300344"/>
    <lineage>
        <taxon>Bacteria</taxon>
        <taxon>Bacillati</taxon>
        <taxon>Actinomycetota</taxon>
        <taxon>Actinomycetes</taxon>
        <taxon>Micrococcales</taxon>
        <taxon>Promicromonosporaceae</taxon>
        <taxon>Isoptericola</taxon>
    </lineage>
</organism>
<keyword evidence="2" id="KW-0805">Transcription regulation</keyword>
<evidence type="ECO:0000313" key="7">
    <source>
        <dbReference type="Proteomes" id="UP000076794"/>
    </source>
</evidence>
<dbReference type="PANTHER" id="PTHR30346">
    <property type="entry name" value="TRANSCRIPTIONAL DUAL REGULATOR HCAR-RELATED"/>
    <property type="match status" value="1"/>
</dbReference>
<dbReference type="GO" id="GO:0003700">
    <property type="term" value="F:DNA-binding transcription factor activity"/>
    <property type="evidence" value="ECO:0007669"/>
    <property type="project" value="InterPro"/>
</dbReference>
<dbReference type="Proteomes" id="UP000076794">
    <property type="component" value="Chromosome"/>
</dbReference>
<dbReference type="RefSeq" id="WP_068204129.1">
    <property type="nucleotide sequence ID" value="NZ_CP014209.1"/>
</dbReference>
<evidence type="ECO:0000313" key="6">
    <source>
        <dbReference type="EMBL" id="ANC32746.1"/>
    </source>
</evidence>
<comment type="similarity">
    <text evidence="1">Belongs to the LysR transcriptional regulatory family.</text>
</comment>
<keyword evidence="4" id="KW-0804">Transcription</keyword>
<dbReference type="PANTHER" id="PTHR30346:SF29">
    <property type="entry name" value="LYSR SUBSTRATE-BINDING"/>
    <property type="match status" value="1"/>
</dbReference>
<proteinExistence type="inferred from homology"/>
<dbReference type="EMBL" id="CP014209">
    <property type="protein sequence ID" value="ANC32746.1"/>
    <property type="molecule type" value="Genomic_DNA"/>
</dbReference>
<dbReference type="InterPro" id="IPR036388">
    <property type="entry name" value="WH-like_DNA-bd_sf"/>
</dbReference>
<dbReference type="AlphaFoldDB" id="A0A168FYQ9"/>
<keyword evidence="7" id="KW-1185">Reference proteome</keyword>
<reference evidence="6 7" key="1">
    <citation type="submission" date="2016-01" db="EMBL/GenBank/DDBJ databases">
        <title>Complete genome sequence of a soil Actinobacterium, Isoptericola dokdonensis DS-3.</title>
        <authorList>
            <person name="Kwon S.-K."/>
            <person name="Kim J.F."/>
        </authorList>
    </citation>
    <scope>NUCLEOTIDE SEQUENCE [LARGE SCALE GENOMIC DNA]</scope>
    <source>
        <strain evidence="6 7">DS-3</strain>
    </source>
</reference>
<dbReference type="SUPFAM" id="SSF46785">
    <property type="entry name" value="Winged helix' DNA-binding domain"/>
    <property type="match status" value="1"/>
</dbReference>
<evidence type="ECO:0000256" key="3">
    <source>
        <dbReference type="ARBA" id="ARBA00023125"/>
    </source>
</evidence>
<dbReference type="Pfam" id="PF03466">
    <property type="entry name" value="LysR_substrate"/>
    <property type="match status" value="1"/>
</dbReference>
<name>A0A168FYQ9_9MICO</name>